<dbReference type="SMART" id="SM00292">
    <property type="entry name" value="BRCT"/>
    <property type="match status" value="1"/>
</dbReference>
<dbReference type="Gene3D" id="1.20.142.10">
    <property type="entry name" value="Poly(ADP-ribose) polymerase, regulatory domain"/>
    <property type="match status" value="1"/>
</dbReference>
<keyword evidence="7" id="KW-0539">Nucleus</keyword>
<dbReference type="GO" id="GO:0106274">
    <property type="term" value="F:NAD+-protein-arginine ADP-ribosyltransferase activity"/>
    <property type="evidence" value="ECO:0007669"/>
    <property type="project" value="UniProtKB-EC"/>
</dbReference>
<evidence type="ECO:0000259" key="14">
    <source>
        <dbReference type="PROSITE" id="PS51977"/>
    </source>
</evidence>
<dbReference type="GO" id="GO:0003950">
    <property type="term" value="F:NAD+ poly-ADP-ribosyltransferase activity"/>
    <property type="evidence" value="ECO:0007669"/>
    <property type="project" value="UniProtKB-EC"/>
</dbReference>
<evidence type="ECO:0000256" key="1">
    <source>
        <dbReference type="ARBA" id="ARBA00004123"/>
    </source>
</evidence>
<dbReference type="CDD" id="cd08002">
    <property type="entry name" value="WGR_PARP3_like"/>
    <property type="match status" value="1"/>
</dbReference>
<feature type="domain" description="WGR" evidence="14">
    <location>
        <begin position="190"/>
        <end position="284"/>
    </location>
</feature>
<dbReference type="Pfam" id="PF05406">
    <property type="entry name" value="WGR"/>
    <property type="match status" value="1"/>
</dbReference>
<comment type="caution">
    <text evidence="15">The sequence shown here is derived from an EMBL/GenBank/DDBJ whole genome shotgun (WGS) entry which is preliminary data.</text>
</comment>
<dbReference type="InterPro" id="IPR001357">
    <property type="entry name" value="BRCT_dom"/>
</dbReference>
<keyword evidence="3 10" id="KW-0328">Glycosyltransferase</keyword>
<reference evidence="15 16" key="1">
    <citation type="submission" date="2019-07" db="EMBL/GenBank/DDBJ databases">
        <title>Genomics analysis of Aphanomyces spp. identifies a new class of oomycete effector associated with host adaptation.</title>
        <authorList>
            <person name="Gaulin E."/>
        </authorList>
    </citation>
    <scope>NUCLEOTIDE SEQUENCE [LARGE SCALE GENOMIC DNA]</scope>
    <source>
        <strain evidence="15 16">ATCC 201684</strain>
    </source>
</reference>
<evidence type="ECO:0000256" key="2">
    <source>
        <dbReference type="ARBA" id="ARBA00009558"/>
    </source>
</evidence>
<evidence type="ECO:0000259" key="12">
    <source>
        <dbReference type="PROSITE" id="PS50172"/>
    </source>
</evidence>
<dbReference type="Gene3D" id="3.90.176.10">
    <property type="entry name" value="Toxin ADP-ribosyltransferase, Chain A, domain 1"/>
    <property type="match status" value="1"/>
</dbReference>
<dbReference type="InterPro" id="IPR036616">
    <property type="entry name" value="Poly(ADP-ribose)pol_reg_dom_sf"/>
</dbReference>
<dbReference type="InterPro" id="IPR008893">
    <property type="entry name" value="WGR_domain"/>
</dbReference>
<feature type="domain" description="BRCT" evidence="12">
    <location>
        <begin position="1"/>
        <end position="56"/>
    </location>
</feature>
<comment type="similarity">
    <text evidence="8">Belongs to the ARTD/PARP family.</text>
</comment>
<evidence type="ECO:0000256" key="6">
    <source>
        <dbReference type="ARBA" id="ARBA00023027"/>
    </source>
</evidence>
<organism evidence="15 16">
    <name type="scientific">Aphanomyces euteiches</name>
    <dbReference type="NCBI Taxonomy" id="100861"/>
    <lineage>
        <taxon>Eukaryota</taxon>
        <taxon>Sar</taxon>
        <taxon>Stramenopiles</taxon>
        <taxon>Oomycota</taxon>
        <taxon>Saprolegniomycetes</taxon>
        <taxon>Saprolegniales</taxon>
        <taxon>Verrucalvaceae</taxon>
        <taxon>Aphanomyces</taxon>
    </lineage>
</organism>
<dbReference type="SMART" id="SM00773">
    <property type="entry name" value="WGR"/>
    <property type="match status" value="1"/>
</dbReference>
<feature type="compositionally biased region" description="Low complexity" evidence="11">
    <location>
        <begin position="162"/>
        <end position="172"/>
    </location>
</feature>
<feature type="compositionally biased region" description="Basic and acidic residues" evidence="11">
    <location>
        <begin position="142"/>
        <end position="161"/>
    </location>
</feature>
<dbReference type="VEuPathDB" id="FungiDB:AeMF1_015639"/>
<dbReference type="SUPFAM" id="SSF47587">
    <property type="entry name" value="Domain of poly(ADP-ribose) polymerase"/>
    <property type="match status" value="1"/>
</dbReference>
<dbReference type="Pfam" id="PF02877">
    <property type="entry name" value="PARP_reg"/>
    <property type="match status" value="1"/>
</dbReference>
<keyword evidence="10" id="KW-0521">NADP</keyword>
<evidence type="ECO:0000313" key="16">
    <source>
        <dbReference type="Proteomes" id="UP000481153"/>
    </source>
</evidence>
<dbReference type="SUPFAM" id="SSF142921">
    <property type="entry name" value="WGR domain-like"/>
    <property type="match status" value="1"/>
</dbReference>
<dbReference type="InterPro" id="IPR000768">
    <property type="entry name" value="ART"/>
</dbReference>
<comment type="subcellular location">
    <subcellularLocation>
        <location evidence="1">Nucleus</location>
    </subcellularLocation>
</comment>
<dbReference type="PROSITE" id="PS51977">
    <property type="entry name" value="WGR"/>
    <property type="match status" value="1"/>
</dbReference>
<evidence type="ECO:0000256" key="7">
    <source>
        <dbReference type="ARBA" id="ARBA00023242"/>
    </source>
</evidence>
<dbReference type="AlphaFoldDB" id="A0A6G0XAH3"/>
<keyword evidence="4 10" id="KW-0808">Transferase</keyword>
<dbReference type="SUPFAM" id="SSF52113">
    <property type="entry name" value="BRCT domain"/>
    <property type="match status" value="1"/>
</dbReference>
<dbReference type="PANTHER" id="PTHR10459">
    <property type="entry name" value="DNA LIGASE"/>
    <property type="match status" value="1"/>
</dbReference>
<dbReference type="PROSITE" id="PS50172">
    <property type="entry name" value="BRCT"/>
    <property type="match status" value="1"/>
</dbReference>
<evidence type="ECO:0000256" key="4">
    <source>
        <dbReference type="ARBA" id="ARBA00022679"/>
    </source>
</evidence>
<dbReference type="GO" id="GO:0016779">
    <property type="term" value="F:nucleotidyltransferase activity"/>
    <property type="evidence" value="ECO:0007669"/>
    <property type="project" value="UniProtKB-KW"/>
</dbReference>
<evidence type="ECO:0000259" key="13">
    <source>
        <dbReference type="PROSITE" id="PS51060"/>
    </source>
</evidence>
<dbReference type="EMBL" id="VJMJ01000085">
    <property type="protein sequence ID" value="KAF0736989.1"/>
    <property type="molecule type" value="Genomic_DNA"/>
</dbReference>
<gene>
    <name evidence="15" type="ORF">Ae201684_006800</name>
</gene>
<feature type="compositionally biased region" description="Basic and acidic residues" evidence="11">
    <location>
        <begin position="84"/>
        <end position="96"/>
    </location>
</feature>
<dbReference type="FunFam" id="2.20.140.10:FF:000001">
    <property type="entry name" value="Poly [ADP-ribose] polymerase"/>
    <property type="match status" value="1"/>
</dbReference>
<dbReference type="Proteomes" id="UP000481153">
    <property type="component" value="Unassembled WGS sequence"/>
</dbReference>
<proteinExistence type="inferred from homology"/>
<dbReference type="Gene3D" id="3.40.50.10190">
    <property type="entry name" value="BRCT domain"/>
    <property type="match status" value="1"/>
</dbReference>
<dbReference type="PROSITE" id="PS51996">
    <property type="entry name" value="TR_MART"/>
    <property type="match status" value="1"/>
</dbReference>
<dbReference type="InterPro" id="IPR036420">
    <property type="entry name" value="BRCT_dom_sf"/>
</dbReference>
<dbReference type="Gene3D" id="2.20.140.10">
    <property type="entry name" value="WGR domain"/>
    <property type="match status" value="1"/>
</dbReference>
<keyword evidence="5" id="KW-0548">Nucleotidyltransferase</keyword>
<comment type="similarity">
    <text evidence="2 10">Belongs to the Arg-specific ADP-ribosyltransferase family.</text>
</comment>
<feature type="domain" description="PARP alpha-helical" evidence="13">
    <location>
        <begin position="267"/>
        <end position="384"/>
    </location>
</feature>
<protein>
    <recommendedName>
        <fullName evidence="10">NAD(P)(+)--arginine ADP-ribosyltransferase</fullName>
        <ecNumber evidence="10">2.4.2.31</ecNumber>
    </recommendedName>
    <alternativeName>
        <fullName evidence="10">Mono(ADP-ribosyl)transferase</fullName>
    </alternativeName>
</protein>
<keyword evidence="6 10" id="KW-0520">NAD</keyword>
<evidence type="ECO:0000256" key="11">
    <source>
        <dbReference type="SAM" id="MobiDB-lite"/>
    </source>
</evidence>
<sequence>MSLDGVVISFTGKLEGCTRAEATAKVKDAGGTVTSSVTKKTTHLVVGGDAKLEKAKDGVVVWTEEEFNQALEGDKKGKKKGKAGKKETPVKEEKPAPAKKGKKRGKKEEEEEEEEAPVKEEKPALKKGKKRGKKEEEEEDEEKPKEQPNKKVKVEKEEKNEPAAAAPEAAAAMGKRVVRKPDVHLASRDQFAIVDDFHTDLMQTNLGAQNNNKFYVIQLLQSTKSKTYSLFTRWGRLGDVGQQQLVDCGNDFEKAIKLFEKKFKDKTKNNWSDRHEFVKHPMQYQLVELDETESGEGGGGDAAMGKLSASQIHKGQAVLEEIKAILEKKQKGNITELSGKYYSLIPTLSGRQRPPPLNSIELVEEKEAMLDFWLRMGFDDMEEQKGLAPIEGIMDLLLPSTLLAAASGITQAAAIKQCQNRGAELVKQNAGYPVKPMDKELYGAIVLYTGNWIYAQLNSCLRSENRQSIRKYFNYLRVFLEAMCRMPQKEQTLWRGISVDLFDAYEEDKVITWWGVSSCTSDENVARNFMSNCGGSCTLLRVRCKTAMDISVLSMFPSEKECLLAPGTQLKVLKRVRNGKISEIDVEEVGRAI</sequence>
<dbReference type="SUPFAM" id="SSF56399">
    <property type="entry name" value="ADP-ribosylation"/>
    <property type="match status" value="1"/>
</dbReference>
<evidence type="ECO:0000256" key="3">
    <source>
        <dbReference type="ARBA" id="ARBA00022676"/>
    </source>
</evidence>
<accession>A0A6G0XAH3</accession>
<evidence type="ECO:0000313" key="15">
    <source>
        <dbReference type="EMBL" id="KAF0736989.1"/>
    </source>
</evidence>
<dbReference type="InterPro" id="IPR004102">
    <property type="entry name" value="Poly(ADP-ribose)pol_reg_dom"/>
</dbReference>
<dbReference type="GO" id="GO:0006302">
    <property type="term" value="P:double-strand break repair"/>
    <property type="evidence" value="ECO:0007669"/>
    <property type="project" value="TreeGrafter"/>
</dbReference>
<name>A0A6G0XAH3_9STRA</name>
<dbReference type="GO" id="GO:0070212">
    <property type="term" value="P:protein poly-ADP-ribosylation"/>
    <property type="evidence" value="ECO:0007669"/>
    <property type="project" value="TreeGrafter"/>
</dbReference>
<keyword evidence="16" id="KW-1185">Reference proteome</keyword>
<feature type="region of interest" description="Disordered" evidence="11">
    <location>
        <begin position="67"/>
        <end position="173"/>
    </location>
</feature>
<evidence type="ECO:0000256" key="9">
    <source>
        <dbReference type="ARBA" id="ARBA00047597"/>
    </source>
</evidence>
<evidence type="ECO:0000256" key="10">
    <source>
        <dbReference type="RuleBase" id="RU361228"/>
    </source>
</evidence>
<dbReference type="GO" id="GO:0005730">
    <property type="term" value="C:nucleolus"/>
    <property type="evidence" value="ECO:0007669"/>
    <property type="project" value="TreeGrafter"/>
</dbReference>
<dbReference type="Pfam" id="PF01129">
    <property type="entry name" value="ART"/>
    <property type="match status" value="1"/>
</dbReference>
<dbReference type="CDD" id="cd17748">
    <property type="entry name" value="BRCT_DNA_ligase_like"/>
    <property type="match status" value="1"/>
</dbReference>
<evidence type="ECO:0000256" key="5">
    <source>
        <dbReference type="ARBA" id="ARBA00022695"/>
    </source>
</evidence>
<dbReference type="InterPro" id="IPR036930">
    <property type="entry name" value="WGR_dom_sf"/>
</dbReference>
<dbReference type="InterPro" id="IPR050800">
    <property type="entry name" value="ARTD/PARP"/>
</dbReference>
<dbReference type="Pfam" id="PF00533">
    <property type="entry name" value="BRCT"/>
    <property type="match status" value="1"/>
</dbReference>
<dbReference type="PROSITE" id="PS51060">
    <property type="entry name" value="PARP_ALPHA_HD"/>
    <property type="match status" value="1"/>
</dbReference>
<comment type="catalytic activity">
    <reaction evidence="9 10">
        <text>L-arginyl-[protein] + NAD(+) = N(omega)-(ADP-D-ribosyl)-L-arginyl-[protein] + nicotinamide + H(+)</text>
        <dbReference type="Rhea" id="RHEA:19149"/>
        <dbReference type="Rhea" id="RHEA-COMP:10532"/>
        <dbReference type="Rhea" id="RHEA-COMP:15087"/>
        <dbReference type="ChEBI" id="CHEBI:15378"/>
        <dbReference type="ChEBI" id="CHEBI:17154"/>
        <dbReference type="ChEBI" id="CHEBI:29965"/>
        <dbReference type="ChEBI" id="CHEBI:57540"/>
        <dbReference type="ChEBI" id="CHEBI:142554"/>
        <dbReference type="EC" id="2.4.2.31"/>
    </reaction>
</comment>
<evidence type="ECO:0000256" key="8">
    <source>
        <dbReference type="ARBA" id="ARBA00024347"/>
    </source>
</evidence>
<dbReference type="PANTHER" id="PTHR10459:SF66">
    <property type="entry name" value="PROTEIN MONO-ADP-RIBOSYLTRANSFERASE PARP3"/>
    <property type="match status" value="1"/>
</dbReference>
<dbReference type="EC" id="2.4.2.31" evidence="10"/>